<dbReference type="SUPFAM" id="SSF53335">
    <property type="entry name" value="S-adenosyl-L-methionine-dependent methyltransferases"/>
    <property type="match status" value="1"/>
</dbReference>
<evidence type="ECO:0000256" key="11">
    <source>
        <dbReference type="PIRSR" id="PIRSR016958-1"/>
    </source>
</evidence>
<keyword evidence="4 11" id="KW-0949">S-adenosyl-L-methionine</keyword>
<sequence>MSDSNLLWCDLANFYENGKKYWDSVPATVDGMLGGLSHVSSVDIGESIKFLKQFIQSPVSKTNTNYALDCGAGIGRVTKRLLLPLFKQVDMLELCQHFLDQAPEYIGDEMSRVPNCICSGLQDFQPEPYKYDVIWCQWVLGHLTDDDLVSFFQKCRLALTADGLIIFKENVSMNAEFDKLDSSYVRTRENYLGLVEQAGLSVIKETKQKCFPCDLFEVRMFAIK</sequence>
<dbReference type="eggNOG" id="KOG3178">
    <property type="taxonomic scope" value="Eukaryota"/>
</dbReference>
<comment type="catalytic activity">
    <reaction evidence="9">
        <text>N-terminal L-prolyl-L-prolyl-L-lysyl-[protein] + 2 S-adenosyl-L-methionine = N-terminal N,N-dimethyl-L-prolyl-L-prolyl-L-lysyl-[protein] + 2 S-adenosyl-L-homocysteine + 2 H(+)</text>
        <dbReference type="Rhea" id="RHEA:54736"/>
        <dbReference type="Rhea" id="RHEA-COMP:13787"/>
        <dbReference type="Rhea" id="RHEA-COMP:13974"/>
        <dbReference type="ChEBI" id="CHEBI:15378"/>
        <dbReference type="ChEBI" id="CHEBI:57856"/>
        <dbReference type="ChEBI" id="CHEBI:59789"/>
        <dbReference type="ChEBI" id="CHEBI:138059"/>
        <dbReference type="ChEBI" id="CHEBI:138318"/>
        <dbReference type="EC" id="2.1.1.244"/>
    </reaction>
</comment>
<evidence type="ECO:0000313" key="13">
    <source>
        <dbReference type="EnsemblMetazoa" id="HelroP185381"/>
    </source>
</evidence>
<dbReference type="Gene3D" id="3.40.50.150">
    <property type="entry name" value="Vaccinia Virus protein VP39"/>
    <property type="match status" value="1"/>
</dbReference>
<dbReference type="Pfam" id="PF05891">
    <property type="entry name" value="Methyltransf_PK"/>
    <property type="match status" value="1"/>
</dbReference>
<dbReference type="EMBL" id="KB096023">
    <property type="protein sequence ID" value="ESO08956.1"/>
    <property type="molecule type" value="Genomic_DNA"/>
</dbReference>
<dbReference type="PIRSF" id="PIRSF016958">
    <property type="entry name" value="DUF858_MeTrfase_lik"/>
    <property type="match status" value="1"/>
</dbReference>
<dbReference type="PANTHER" id="PTHR12753">
    <property type="entry name" value="AD-003 - RELATED"/>
    <property type="match status" value="1"/>
</dbReference>
<evidence type="ECO:0000256" key="7">
    <source>
        <dbReference type="ARBA" id="ARBA00043129"/>
    </source>
</evidence>
<evidence type="ECO:0000256" key="1">
    <source>
        <dbReference type="ARBA" id="ARBA00009059"/>
    </source>
</evidence>
<name>T1FMQ9_HELRO</name>
<keyword evidence="14" id="KW-1185">Reference proteome</keyword>
<dbReference type="RefSeq" id="XP_009012978.1">
    <property type="nucleotide sequence ID" value="XM_009014730.1"/>
</dbReference>
<proteinExistence type="inferred from homology"/>
<dbReference type="GeneID" id="20210108"/>
<dbReference type="STRING" id="6412.T1FMQ9"/>
<dbReference type="Proteomes" id="UP000015101">
    <property type="component" value="Unassembled WGS sequence"/>
</dbReference>
<dbReference type="OrthoDB" id="1298661at2759"/>
<evidence type="ECO:0000256" key="6">
    <source>
        <dbReference type="ARBA" id="ARBA00039449"/>
    </source>
</evidence>
<dbReference type="HOGENOM" id="CLU_055356_3_1_1"/>
<reference evidence="12 14" key="2">
    <citation type="journal article" date="2013" name="Nature">
        <title>Insights into bilaterian evolution from three spiralian genomes.</title>
        <authorList>
            <person name="Simakov O."/>
            <person name="Marletaz F."/>
            <person name="Cho S.J."/>
            <person name="Edsinger-Gonzales E."/>
            <person name="Havlak P."/>
            <person name="Hellsten U."/>
            <person name="Kuo D.H."/>
            <person name="Larsson T."/>
            <person name="Lv J."/>
            <person name="Arendt D."/>
            <person name="Savage R."/>
            <person name="Osoegawa K."/>
            <person name="de Jong P."/>
            <person name="Grimwood J."/>
            <person name="Chapman J.A."/>
            <person name="Shapiro H."/>
            <person name="Aerts A."/>
            <person name="Otillar R.P."/>
            <person name="Terry A.Y."/>
            <person name="Boore J.L."/>
            <person name="Grigoriev I.V."/>
            <person name="Lindberg D.R."/>
            <person name="Seaver E.C."/>
            <person name="Weisblat D.A."/>
            <person name="Putnam N.H."/>
            <person name="Rokhsar D.S."/>
        </authorList>
    </citation>
    <scope>NUCLEOTIDE SEQUENCE</scope>
</reference>
<dbReference type="PANTHER" id="PTHR12753:SF0">
    <property type="entry name" value="ALPHA N-TERMINAL PROTEIN METHYLTRANSFERASE 1"/>
    <property type="match status" value="1"/>
</dbReference>
<reference evidence="13" key="3">
    <citation type="submission" date="2015-06" db="UniProtKB">
        <authorList>
            <consortium name="EnsemblMetazoa"/>
        </authorList>
    </citation>
    <scope>IDENTIFICATION</scope>
</reference>
<feature type="binding site" evidence="11">
    <location>
        <position position="71"/>
    </location>
    <ligand>
        <name>S-adenosyl-L-methionine</name>
        <dbReference type="ChEBI" id="CHEBI:59789"/>
    </ligand>
</feature>
<dbReference type="CDD" id="cd02440">
    <property type="entry name" value="AdoMet_MTases"/>
    <property type="match status" value="1"/>
</dbReference>
<organism evidence="13 14">
    <name type="scientific">Helobdella robusta</name>
    <name type="common">Californian leech</name>
    <dbReference type="NCBI Taxonomy" id="6412"/>
    <lineage>
        <taxon>Eukaryota</taxon>
        <taxon>Metazoa</taxon>
        <taxon>Spiralia</taxon>
        <taxon>Lophotrochozoa</taxon>
        <taxon>Annelida</taxon>
        <taxon>Clitellata</taxon>
        <taxon>Hirudinea</taxon>
        <taxon>Rhynchobdellida</taxon>
        <taxon>Glossiphoniidae</taxon>
        <taxon>Helobdella</taxon>
    </lineage>
</organism>
<dbReference type="CTD" id="20210108"/>
<dbReference type="OMA" id="PVRMYCL"/>
<evidence type="ECO:0000256" key="5">
    <source>
        <dbReference type="ARBA" id="ARBA00039112"/>
    </source>
</evidence>
<dbReference type="KEGG" id="hro:HELRODRAFT_185381"/>
<evidence type="ECO:0000256" key="3">
    <source>
        <dbReference type="ARBA" id="ARBA00022679"/>
    </source>
</evidence>
<dbReference type="FunCoup" id="T1FMQ9">
    <property type="interactions" value="1495"/>
</dbReference>
<comment type="catalytic activity">
    <reaction evidence="10">
        <text>N-terminal L-alanyl-L-prolyl-L-lysyl-[protein] + 3 S-adenosyl-L-methionine = N-terminal N,N,N-trimethyl-L-alanyl-L-prolyl-L-lysyl-[protein] + 3 S-adenosyl-L-homocysteine + 3 H(+)</text>
        <dbReference type="Rhea" id="RHEA:54712"/>
        <dbReference type="Rhea" id="RHEA-COMP:13785"/>
        <dbReference type="Rhea" id="RHEA-COMP:13971"/>
        <dbReference type="ChEBI" id="CHEBI:15378"/>
        <dbReference type="ChEBI" id="CHEBI:57856"/>
        <dbReference type="ChEBI" id="CHEBI:59789"/>
        <dbReference type="ChEBI" id="CHEBI:138057"/>
        <dbReference type="ChEBI" id="CHEBI:138315"/>
        <dbReference type="EC" id="2.1.1.244"/>
    </reaction>
</comment>
<dbReference type="GO" id="GO:0032259">
    <property type="term" value="P:methylation"/>
    <property type="evidence" value="ECO:0007669"/>
    <property type="project" value="UniProtKB-KW"/>
</dbReference>
<protein>
    <recommendedName>
        <fullName evidence="6">Alpha N-terminal protein methyltransferase 1</fullName>
        <ecNumber evidence="5">2.1.1.244</ecNumber>
    </recommendedName>
    <alternativeName>
        <fullName evidence="7">X-Pro-Lys N-terminal protein methyltransferase 1</fullName>
    </alternativeName>
</protein>
<dbReference type="AlphaFoldDB" id="T1FMQ9"/>
<comment type="catalytic activity">
    <reaction evidence="8">
        <text>N-terminal L-seryl-L-prolyl-L-lysyl-[protein] + 3 S-adenosyl-L-methionine = N-terminal N,N,N-trimethyl-L-seryl-L-prolyl-L-lysyl-[protein] + 3 S-adenosyl-L-homocysteine + 3 H(+)</text>
        <dbReference type="Rhea" id="RHEA:54724"/>
        <dbReference type="Rhea" id="RHEA-COMP:13789"/>
        <dbReference type="Rhea" id="RHEA-COMP:13973"/>
        <dbReference type="ChEBI" id="CHEBI:15378"/>
        <dbReference type="ChEBI" id="CHEBI:57856"/>
        <dbReference type="ChEBI" id="CHEBI:59789"/>
        <dbReference type="ChEBI" id="CHEBI:138061"/>
        <dbReference type="ChEBI" id="CHEBI:138317"/>
        <dbReference type="EC" id="2.1.1.244"/>
    </reaction>
</comment>
<evidence type="ECO:0000256" key="9">
    <source>
        <dbReference type="ARBA" id="ARBA00047885"/>
    </source>
</evidence>
<dbReference type="InterPro" id="IPR029063">
    <property type="entry name" value="SAM-dependent_MTases_sf"/>
</dbReference>
<reference evidence="14" key="1">
    <citation type="submission" date="2012-12" db="EMBL/GenBank/DDBJ databases">
        <authorList>
            <person name="Hellsten U."/>
            <person name="Grimwood J."/>
            <person name="Chapman J.A."/>
            <person name="Shapiro H."/>
            <person name="Aerts A."/>
            <person name="Otillar R.P."/>
            <person name="Terry A.Y."/>
            <person name="Boore J.L."/>
            <person name="Simakov O."/>
            <person name="Marletaz F."/>
            <person name="Cho S.-J."/>
            <person name="Edsinger-Gonzales E."/>
            <person name="Havlak P."/>
            <person name="Kuo D.-H."/>
            <person name="Larsson T."/>
            <person name="Lv J."/>
            <person name="Arendt D."/>
            <person name="Savage R."/>
            <person name="Osoegawa K."/>
            <person name="de Jong P."/>
            <person name="Lindberg D.R."/>
            <person name="Seaver E.C."/>
            <person name="Weisblat D.A."/>
            <person name="Putnam N.H."/>
            <person name="Grigoriev I.V."/>
            <person name="Rokhsar D.S."/>
        </authorList>
    </citation>
    <scope>NUCLEOTIDE SEQUENCE</scope>
</reference>
<evidence type="ECO:0000256" key="2">
    <source>
        <dbReference type="ARBA" id="ARBA00022603"/>
    </source>
</evidence>
<evidence type="ECO:0000256" key="10">
    <source>
        <dbReference type="ARBA" id="ARBA00048167"/>
    </source>
</evidence>
<keyword evidence="2" id="KW-0489">Methyltransferase</keyword>
<dbReference type="GO" id="GO:0005737">
    <property type="term" value="C:cytoplasm"/>
    <property type="evidence" value="ECO:0000318"/>
    <property type="project" value="GO_Central"/>
</dbReference>
<dbReference type="InParanoid" id="T1FMQ9"/>
<feature type="binding site" evidence="11">
    <location>
        <begin position="121"/>
        <end position="122"/>
    </location>
    <ligand>
        <name>S-adenosyl-L-methionine</name>
        <dbReference type="ChEBI" id="CHEBI:59789"/>
    </ligand>
</feature>
<evidence type="ECO:0000313" key="14">
    <source>
        <dbReference type="Proteomes" id="UP000015101"/>
    </source>
</evidence>
<feature type="binding site" evidence="11">
    <location>
        <position position="76"/>
    </location>
    <ligand>
        <name>S-adenosyl-L-methionine</name>
        <dbReference type="ChEBI" id="CHEBI:59789"/>
    </ligand>
</feature>
<comment type="similarity">
    <text evidence="1">Belongs to the methyltransferase superfamily. NTM1 family.</text>
</comment>
<evidence type="ECO:0000256" key="8">
    <source>
        <dbReference type="ARBA" id="ARBA00047306"/>
    </source>
</evidence>
<gene>
    <name evidence="13" type="primary">20210108</name>
    <name evidence="12" type="ORF">HELRODRAFT_185381</name>
</gene>
<dbReference type="EMBL" id="AMQM01003129">
    <property type="status" value="NOT_ANNOTATED_CDS"/>
    <property type="molecule type" value="Genomic_DNA"/>
</dbReference>
<dbReference type="FunFam" id="3.40.50.150:FF:000025">
    <property type="entry name" value="N-terminal Xaa-Pro-Lys N-methyltransferase 1"/>
    <property type="match status" value="1"/>
</dbReference>
<keyword evidence="3" id="KW-0808">Transferase</keyword>
<evidence type="ECO:0000256" key="4">
    <source>
        <dbReference type="ARBA" id="ARBA00022691"/>
    </source>
</evidence>
<dbReference type="InterPro" id="IPR008576">
    <property type="entry name" value="MeTrfase_NTM1"/>
</dbReference>
<dbReference type="GO" id="GO:0071885">
    <property type="term" value="F:N-terminal protein N-methyltransferase activity"/>
    <property type="evidence" value="ECO:0000318"/>
    <property type="project" value="GO_Central"/>
</dbReference>
<evidence type="ECO:0000313" key="12">
    <source>
        <dbReference type="EMBL" id="ESO08956.1"/>
    </source>
</evidence>
<feature type="binding site" evidence="11">
    <location>
        <position position="137"/>
    </location>
    <ligand>
        <name>S-adenosyl-L-methionine</name>
        <dbReference type="ChEBI" id="CHEBI:59789"/>
    </ligand>
</feature>
<accession>T1FMQ9</accession>
<dbReference type="EnsemblMetazoa" id="HelroT185381">
    <property type="protein sequence ID" value="HelroP185381"/>
    <property type="gene ID" value="HelroG185381"/>
</dbReference>
<dbReference type="EC" id="2.1.1.244" evidence="5"/>